<feature type="transmembrane region" description="Helical" evidence="2">
    <location>
        <begin position="358"/>
        <end position="383"/>
    </location>
</feature>
<feature type="transmembrane region" description="Helical" evidence="2">
    <location>
        <begin position="310"/>
        <end position="332"/>
    </location>
</feature>
<accession>A0ABV1BPS3</accession>
<feature type="transmembrane region" description="Helical" evidence="2">
    <location>
        <begin position="440"/>
        <end position="465"/>
    </location>
</feature>
<evidence type="ECO:0000313" key="3">
    <source>
        <dbReference type="EMBL" id="MEQ2376849.1"/>
    </source>
</evidence>
<comment type="caution">
    <text evidence="3">The sequence shown here is derived from an EMBL/GenBank/DDBJ whole genome shotgun (WGS) entry which is preliminary data.</text>
</comment>
<feature type="transmembrane region" description="Helical" evidence="2">
    <location>
        <begin position="485"/>
        <end position="508"/>
    </location>
</feature>
<keyword evidence="2" id="KW-0812">Transmembrane</keyword>
<feature type="transmembrane region" description="Helical" evidence="2">
    <location>
        <begin position="588"/>
        <end position="610"/>
    </location>
</feature>
<dbReference type="PANTHER" id="PTHR22946">
    <property type="entry name" value="DIENELACTONE HYDROLASE DOMAIN-CONTAINING PROTEIN-RELATED"/>
    <property type="match status" value="1"/>
</dbReference>
<dbReference type="Proteomes" id="UP001496146">
    <property type="component" value="Unassembled WGS sequence"/>
</dbReference>
<evidence type="ECO:0000256" key="1">
    <source>
        <dbReference type="ARBA" id="ARBA00022801"/>
    </source>
</evidence>
<gene>
    <name evidence="3" type="ORF">WMO17_05635</name>
</gene>
<keyword evidence="4" id="KW-1185">Reference proteome</keyword>
<dbReference type="InterPro" id="IPR029058">
    <property type="entry name" value="AB_hydrolase_fold"/>
</dbReference>
<organism evidence="3 4">
    <name type="scientific">Faecalibacterium faecis</name>
    <dbReference type="NCBI Taxonomy" id="3133157"/>
    <lineage>
        <taxon>Bacteria</taxon>
        <taxon>Bacillati</taxon>
        <taxon>Bacillota</taxon>
        <taxon>Clostridia</taxon>
        <taxon>Eubacteriales</taxon>
        <taxon>Oscillospiraceae</taxon>
        <taxon>Faecalibacterium</taxon>
    </lineage>
</organism>
<dbReference type="InterPro" id="IPR050261">
    <property type="entry name" value="FrsA_esterase"/>
</dbReference>
<dbReference type="GO" id="GO:0016787">
    <property type="term" value="F:hydrolase activity"/>
    <property type="evidence" value="ECO:0007669"/>
    <property type="project" value="UniProtKB-KW"/>
</dbReference>
<sequence>MSHQKGRLKNSKFWLCLSLILCLVSAIVASAVQTSGGIRIKEMSWESPSGHQLAAYLYIPQNATKDTPAPGVVTIEGWYNNKEMQDLYSIELARRGYVVLALDLHSHGDSESLSIAELYDGAVGVDGAVQLIASLPYVDTARIGVTGHSSGGTAANMAVEIDNSRETPLIAAVLQQAGDWQDDTGGDHSGDYGSRSVGIIASTHDDFYFGTYDDAGNMLTNPAAFMETDGAKKFLNFNEDGFAGIAEGGKYYTRDFDGKTAYRVIYRPNMIHPLVAFSTTCVGYAVDFFDTTLGAPKPLPASDQIWPIKAVFNSLGVIGLLIFMVSFTLVLLDTPVFSALRSGEIVQPAPVQDNGAKAWYWVLLIIGAVFSGASFLFCMNTVYSKTTNFFVQTGPLTIGTWAALCGVFAIFCSAVFYGAYGKKHGWSARRAGLYLNLEQLWKTIALAVIVIVVSFGLVFAAHYFFQVDYRMYVVAFKTFGADKVLIALRYLPFFLLFYVMNSISANCFNYNTIGGKNGNILIFAFFNALGAIFVVASQYIYFYATGYQLYGLTEGQRIGPIWLFPCMVLLFVTPIMSRIIYKRTRNPYIAGLINAMFIVMISCSNTTTILGGGELIATTF</sequence>
<proteinExistence type="predicted"/>
<keyword evidence="2" id="KW-0472">Membrane</keyword>
<feature type="transmembrane region" description="Helical" evidence="2">
    <location>
        <begin position="520"/>
        <end position="541"/>
    </location>
</feature>
<name>A0ABV1BPS3_9FIRM</name>
<keyword evidence="2" id="KW-1133">Transmembrane helix</keyword>
<protein>
    <submittedName>
        <fullName evidence="3">Alpha/beta fold hydrolase</fullName>
    </submittedName>
</protein>
<evidence type="ECO:0000256" key="2">
    <source>
        <dbReference type="SAM" id="Phobius"/>
    </source>
</evidence>
<keyword evidence="1 3" id="KW-0378">Hydrolase</keyword>
<feature type="transmembrane region" description="Helical" evidence="2">
    <location>
        <begin position="398"/>
        <end position="420"/>
    </location>
</feature>
<feature type="transmembrane region" description="Helical" evidence="2">
    <location>
        <begin position="561"/>
        <end position="581"/>
    </location>
</feature>
<evidence type="ECO:0000313" key="4">
    <source>
        <dbReference type="Proteomes" id="UP001496146"/>
    </source>
</evidence>
<dbReference type="EMBL" id="JBBMEP010000008">
    <property type="protein sequence ID" value="MEQ2376849.1"/>
    <property type="molecule type" value="Genomic_DNA"/>
</dbReference>
<dbReference type="Gene3D" id="3.40.50.1820">
    <property type="entry name" value="alpha/beta hydrolase"/>
    <property type="match status" value="1"/>
</dbReference>
<dbReference type="InterPro" id="IPR010520">
    <property type="entry name" value="FrsA-like"/>
</dbReference>
<dbReference type="RefSeq" id="WP_349137622.1">
    <property type="nucleotide sequence ID" value="NZ_JBBMEP010000008.1"/>
</dbReference>
<dbReference type="Pfam" id="PF06500">
    <property type="entry name" value="FrsA-like"/>
    <property type="match status" value="1"/>
</dbReference>
<reference evidence="3 4" key="1">
    <citation type="submission" date="2024-03" db="EMBL/GenBank/DDBJ databases">
        <title>Human intestinal bacterial collection.</title>
        <authorList>
            <person name="Pauvert C."/>
            <person name="Hitch T.C.A."/>
            <person name="Clavel T."/>
        </authorList>
    </citation>
    <scope>NUCLEOTIDE SEQUENCE [LARGE SCALE GENOMIC DNA]</scope>
    <source>
        <strain evidence="3 4">CLA-JM-H7-B</strain>
    </source>
</reference>
<dbReference type="SUPFAM" id="SSF53474">
    <property type="entry name" value="alpha/beta-Hydrolases"/>
    <property type="match status" value="1"/>
</dbReference>